<sequence length="123" mass="12549">MRLVTALTGAVLALAACSTAPAPAATAPDYAAALEPHVTALMAQLQIPGASLYVDVPGRGTWQAALGSTTDQGRPVTVEDHFTIGSVTKTPADPVTKYSSTSFAEAPSAERIAGLIREAVISE</sequence>
<organism evidence="3 4">
    <name type="scientific">Pseudonocardia xishanensis</name>
    <dbReference type="NCBI Taxonomy" id="630995"/>
    <lineage>
        <taxon>Bacteria</taxon>
        <taxon>Bacillati</taxon>
        <taxon>Actinomycetota</taxon>
        <taxon>Actinomycetes</taxon>
        <taxon>Pseudonocardiales</taxon>
        <taxon>Pseudonocardiaceae</taxon>
        <taxon>Pseudonocardia</taxon>
    </lineage>
</organism>
<reference evidence="4" key="1">
    <citation type="journal article" date="2019" name="Int. J. Syst. Evol. Microbiol.">
        <title>The Global Catalogue of Microorganisms (GCM) 10K type strain sequencing project: providing services to taxonomists for standard genome sequencing and annotation.</title>
        <authorList>
            <consortium name="The Broad Institute Genomics Platform"/>
            <consortium name="The Broad Institute Genome Sequencing Center for Infectious Disease"/>
            <person name="Wu L."/>
            <person name="Ma J."/>
        </authorList>
    </citation>
    <scope>NUCLEOTIDE SEQUENCE [LARGE SCALE GENOMIC DNA]</scope>
    <source>
        <strain evidence="4">JCM 17906</strain>
    </source>
</reference>
<feature type="chain" id="PRO_5045195967" description="Beta-lactamase-related domain-containing protein" evidence="1">
    <location>
        <begin position="25"/>
        <end position="123"/>
    </location>
</feature>
<keyword evidence="4" id="KW-1185">Reference proteome</keyword>
<dbReference type="InterPro" id="IPR012338">
    <property type="entry name" value="Beta-lactam/transpept-like"/>
</dbReference>
<comment type="caution">
    <text evidence="3">The sequence shown here is derived from an EMBL/GenBank/DDBJ whole genome shotgun (WGS) entry which is preliminary data.</text>
</comment>
<protein>
    <recommendedName>
        <fullName evidence="2">Beta-lactamase-related domain-containing protein</fullName>
    </recommendedName>
</protein>
<dbReference type="Gene3D" id="3.40.710.10">
    <property type="entry name" value="DD-peptidase/beta-lactamase superfamily"/>
    <property type="match status" value="1"/>
</dbReference>
<gene>
    <name evidence="3" type="ORF">GCM10023175_63820</name>
</gene>
<name>A0ABP8S354_9PSEU</name>
<dbReference type="Proteomes" id="UP001501598">
    <property type="component" value="Unassembled WGS sequence"/>
</dbReference>
<feature type="domain" description="Beta-lactamase-related" evidence="2">
    <location>
        <begin position="37"/>
        <end position="90"/>
    </location>
</feature>
<dbReference type="RefSeq" id="WP_345426665.1">
    <property type="nucleotide sequence ID" value="NZ_BAABGT010000109.1"/>
</dbReference>
<evidence type="ECO:0000256" key="1">
    <source>
        <dbReference type="SAM" id="SignalP"/>
    </source>
</evidence>
<dbReference type="Pfam" id="PF00144">
    <property type="entry name" value="Beta-lactamase"/>
    <property type="match status" value="1"/>
</dbReference>
<dbReference type="SUPFAM" id="SSF56601">
    <property type="entry name" value="beta-lactamase/transpeptidase-like"/>
    <property type="match status" value="1"/>
</dbReference>
<evidence type="ECO:0000313" key="3">
    <source>
        <dbReference type="EMBL" id="GAA4558167.1"/>
    </source>
</evidence>
<dbReference type="PROSITE" id="PS51257">
    <property type="entry name" value="PROKAR_LIPOPROTEIN"/>
    <property type="match status" value="1"/>
</dbReference>
<proteinExistence type="predicted"/>
<dbReference type="InterPro" id="IPR001466">
    <property type="entry name" value="Beta-lactam-related"/>
</dbReference>
<accession>A0ABP8S354</accession>
<evidence type="ECO:0000313" key="4">
    <source>
        <dbReference type="Proteomes" id="UP001501598"/>
    </source>
</evidence>
<dbReference type="EMBL" id="BAABGT010000109">
    <property type="protein sequence ID" value="GAA4558167.1"/>
    <property type="molecule type" value="Genomic_DNA"/>
</dbReference>
<feature type="signal peptide" evidence="1">
    <location>
        <begin position="1"/>
        <end position="24"/>
    </location>
</feature>
<evidence type="ECO:0000259" key="2">
    <source>
        <dbReference type="Pfam" id="PF00144"/>
    </source>
</evidence>
<keyword evidence="1" id="KW-0732">Signal</keyword>